<gene>
    <name evidence="1" type="ORF">DDF84_010285</name>
</gene>
<dbReference type="Proteomes" id="UP000253772">
    <property type="component" value="Chromosome c1"/>
</dbReference>
<accession>A0A482IQ93</accession>
<dbReference type="AlphaFoldDB" id="A0A482IQ93"/>
<evidence type="ECO:0000313" key="1">
    <source>
        <dbReference type="EMBL" id="QBP10116.1"/>
    </source>
</evidence>
<evidence type="ECO:0000313" key="2">
    <source>
        <dbReference type="Proteomes" id="UP000253772"/>
    </source>
</evidence>
<protein>
    <submittedName>
        <fullName evidence="1">Uncharacterized protein</fullName>
    </submittedName>
</protein>
<name>A0A482IQ93_9BURK</name>
<dbReference type="OrthoDB" id="8781600at2"/>
<reference evidence="1 2" key="1">
    <citation type="submission" date="2019-03" db="EMBL/GenBank/DDBJ databases">
        <title>Comparative insights into the high quality Complete genome sequence of highly metal resistant Cupriavidus metallidurans strain BS1 isolated from a gold-copper mine.</title>
        <authorList>
            <person name="Mazhar H.S."/>
            <person name="Rensing C."/>
        </authorList>
    </citation>
    <scope>NUCLEOTIDE SEQUENCE [LARGE SCALE GENOMIC DNA]</scope>
    <source>
        <strain evidence="1 2">BS1</strain>
    </source>
</reference>
<dbReference type="EMBL" id="CP037900">
    <property type="protein sequence ID" value="QBP10116.1"/>
    <property type="molecule type" value="Genomic_DNA"/>
</dbReference>
<proteinExistence type="predicted"/>
<sequence>MKMPTVAGVRMPGIIAAGVQVPQDDFNDVWRGFQAFVASGGVPHPFDATQQWDGDAYVRDTDLAAQALAEAKKLALHRVDAFHAEIVQSLVDNPTQVEKDTWALKLETADAIAAGAALSTAGEQFVTAAGLHDEAARQSWAQAVLVNAAAYARVVGLAERLRDNARTAIRAARDEADIAAILTAQRQSAEKTAAALQR</sequence>
<dbReference type="RefSeq" id="WP_133258050.1">
    <property type="nucleotide sequence ID" value="NZ_CP037900.1"/>
</dbReference>
<organism evidence="1 2">
    <name type="scientific">Cupriavidus metallidurans</name>
    <dbReference type="NCBI Taxonomy" id="119219"/>
    <lineage>
        <taxon>Bacteria</taxon>
        <taxon>Pseudomonadati</taxon>
        <taxon>Pseudomonadota</taxon>
        <taxon>Betaproteobacteria</taxon>
        <taxon>Burkholderiales</taxon>
        <taxon>Burkholderiaceae</taxon>
        <taxon>Cupriavidus</taxon>
    </lineage>
</organism>